<feature type="compositionally biased region" description="Polar residues" evidence="1">
    <location>
        <begin position="711"/>
        <end position="727"/>
    </location>
</feature>
<dbReference type="GO" id="GO:0005085">
    <property type="term" value="F:guanyl-nucleotide exchange factor activity"/>
    <property type="evidence" value="ECO:0007669"/>
    <property type="project" value="InterPro"/>
</dbReference>
<comment type="caution">
    <text evidence="6">The sequence shown here is derived from an EMBL/GenBank/DDBJ whole genome shotgun (WGS) entry which is preliminary data.</text>
</comment>
<keyword evidence="2" id="KW-1133">Transmembrane helix</keyword>
<dbReference type="PROSITE" id="PS51745">
    <property type="entry name" value="PB1"/>
    <property type="match status" value="1"/>
</dbReference>
<dbReference type="CDD" id="cd00160">
    <property type="entry name" value="RhoGEF"/>
    <property type="match status" value="1"/>
</dbReference>
<dbReference type="CDD" id="cd13246">
    <property type="entry name" value="PH_Scd1"/>
    <property type="match status" value="1"/>
</dbReference>
<dbReference type="PANTHER" id="PTHR47339">
    <property type="entry name" value="CELL DIVISION CONTROL PROTEIN 24"/>
    <property type="match status" value="1"/>
</dbReference>
<keyword evidence="2" id="KW-0812">Transmembrane</keyword>
<dbReference type="OrthoDB" id="1594986at2759"/>
<name>A0A8H7RL42_9FUNG</name>
<feature type="domain" description="PB1" evidence="5">
    <location>
        <begin position="909"/>
        <end position="993"/>
    </location>
</feature>
<dbReference type="GO" id="GO:0000935">
    <property type="term" value="C:division septum"/>
    <property type="evidence" value="ECO:0007669"/>
    <property type="project" value="TreeGrafter"/>
</dbReference>
<dbReference type="SMART" id="SM00325">
    <property type="entry name" value="RhoGEF"/>
    <property type="match status" value="1"/>
</dbReference>
<dbReference type="SUPFAM" id="SSF48065">
    <property type="entry name" value="DBL homology domain (DH-domain)"/>
    <property type="match status" value="1"/>
</dbReference>
<evidence type="ECO:0000256" key="1">
    <source>
        <dbReference type="SAM" id="MobiDB-lite"/>
    </source>
</evidence>
<feature type="transmembrane region" description="Helical" evidence="2">
    <location>
        <begin position="95"/>
        <end position="114"/>
    </location>
</feature>
<dbReference type="SUPFAM" id="SSF54277">
    <property type="entry name" value="CAD &amp; PB1 domains"/>
    <property type="match status" value="1"/>
</dbReference>
<feature type="region of interest" description="Disordered" evidence="1">
    <location>
        <begin position="685"/>
        <end position="905"/>
    </location>
</feature>
<feature type="transmembrane region" description="Helical" evidence="2">
    <location>
        <begin position="147"/>
        <end position="164"/>
    </location>
</feature>
<dbReference type="GO" id="GO:0005634">
    <property type="term" value="C:nucleus"/>
    <property type="evidence" value="ECO:0007669"/>
    <property type="project" value="TreeGrafter"/>
</dbReference>
<dbReference type="InterPro" id="IPR001331">
    <property type="entry name" value="GDS_CDC24_CS"/>
</dbReference>
<feature type="compositionally biased region" description="Polar residues" evidence="1">
    <location>
        <begin position="633"/>
        <end position="643"/>
    </location>
</feature>
<dbReference type="InterPro" id="IPR053793">
    <property type="entry name" value="PB1-like"/>
</dbReference>
<dbReference type="GO" id="GO:0043332">
    <property type="term" value="C:mating projection tip"/>
    <property type="evidence" value="ECO:0007669"/>
    <property type="project" value="TreeGrafter"/>
</dbReference>
<dbReference type="SMART" id="SM00666">
    <property type="entry name" value="PB1"/>
    <property type="match status" value="1"/>
</dbReference>
<feature type="region of interest" description="Disordered" evidence="1">
    <location>
        <begin position="548"/>
        <end position="567"/>
    </location>
</feature>
<accession>A0A8H7RL42</accession>
<evidence type="ECO:0000259" key="3">
    <source>
        <dbReference type="PROSITE" id="PS50003"/>
    </source>
</evidence>
<dbReference type="PROSITE" id="PS50003">
    <property type="entry name" value="PH_DOMAIN"/>
    <property type="match status" value="1"/>
</dbReference>
<gene>
    <name evidence="6" type="ORF">INT46_010019</name>
</gene>
<feature type="compositionally biased region" description="Low complexity" evidence="1">
    <location>
        <begin position="834"/>
        <end position="848"/>
    </location>
</feature>
<evidence type="ECO:0000256" key="2">
    <source>
        <dbReference type="SAM" id="Phobius"/>
    </source>
</evidence>
<keyword evidence="2" id="KW-0472">Membrane</keyword>
<dbReference type="InterPro" id="IPR010481">
    <property type="entry name" value="Cdc24/Scd1_N"/>
</dbReference>
<dbReference type="InterPro" id="IPR001849">
    <property type="entry name" value="PH_domain"/>
</dbReference>
<dbReference type="GO" id="GO:0030010">
    <property type="term" value="P:establishment of cell polarity"/>
    <property type="evidence" value="ECO:0007669"/>
    <property type="project" value="TreeGrafter"/>
</dbReference>
<organism evidence="6 7">
    <name type="scientific">Mucor plumbeus</name>
    <dbReference type="NCBI Taxonomy" id="97098"/>
    <lineage>
        <taxon>Eukaryota</taxon>
        <taxon>Fungi</taxon>
        <taxon>Fungi incertae sedis</taxon>
        <taxon>Mucoromycota</taxon>
        <taxon>Mucoromycotina</taxon>
        <taxon>Mucoromycetes</taxon>
        <taxon>Mucorales</taxon>
        <taxon>Mucorineae</taxon>
        <taxon>Mucoraceae</taxon>
        <taxon>Mucor</taxon>
    </lineage>
</organism>
<evidence type="ECO:0000313" key="7">
    <source>
        <dbReference type="Proteomes" id="UP000650833"/>
    </source>
</evidence>
<feature type="compositionally biased region" description="Polar residues" evidence="1">
    <location>
        <begin position="800"/>
        <end position="833"/>
    </location>
</feature>
<dbReference type="Gene3D" id="1.20.900.10">
    <property type="entry name" value="Dbl homology (DH) domain"/>
    <property type="match status" value="1"/>
</dbReference>
<dbReference type="GO" id="GO:0035556">
    <property type="term" value="P:intracellular signal transduction"/>
    <property type="evidence" value="ECO:0007669"/>
    <property type="project" value="InterPro"/>
</dbReference>
<dbReference type="InterPro" id="IPR011993">
    <property type="entry name" value="PH-like_dom_sf"/>
</dbReference>
<dbReference type="Pfam" id="PF06395">
    <property type="entry name" value="CDC24"/>
    <property type="match status" value="1"/>
</dbReference>
<dbReference type="InterPro" id="IPR033511">
    <property type="entry name" value="Cdc24/Scd1_PH_dom"/>
</dbReference>
<dbReference type="InterPro" id="IPR036872">
    <property type="entry name" value="CH_dom_sf"/>
</dbReference>
<keyword evidence="7" id="KW-1185">Reference proteome</keyword>
<dbReference type="InterPro" id="IPR000219">
    <property type="entry name" value="DH_dom"/>
</dbReference>
<sequence>MERIPAVGISNPQELATVISNDIPVIHVQNDCKALQAVQKRDIQNQRRKSRIYMTLISSLWGFFLYQSKYNNIFKLKRGADAVQLRVFERGSLPLPNTMIAGIGVGLTMCLTWITKRILYKKRMQYDYIEEDDEFILLRNDILFSRFSYFITGVIPYCIIGLDFENLSLITSTTGSSIMSSESGSTTSSSNNSNDPLTKLWDLCRRGAPLATLFNALNPSEPLKLDFTQNQQINECKKTVYHFIVACRNQLEFKEEDVFTLSDVYKDNTNGFVKVVNTINLILQLLEEKGIISTSDSANRNSLNAPKDTRDKVVHELLETERKYVQDLEILQNYMRELQIQEVLNPDTIHYLFGNLNSLVDFQRRFLIYLEEIGEKPAEEQNFGSLFSQMEDQFAVYEPYCSNFFSAQDLVVQEAPKLQKLAGILNPVYELPSMLIKPVQRICKYPLLLNQLIKSMKPDWPHYEDMEEGLESVKRVTEKVNETQRKHENIQVVDDLKRRVDELRTTQIDSFGSLLLHDKLVMRQDDESDKEMFIFFFERTMLICKESKDSTKNKSSKSNAISIKKKRRGSLQPKGLIVMSKILSVRNISTGEGNWYLRVDWKDGEVNSVTLKFRNEEQVKLWESTLKRRMSPMKSTVSNTQLASMKHNHQQVPQSLRTDDDDEYDDDATLVQRSRSNSLSAHLLNSISGRPKIPRNMSADQAGNGKHRYTAGTNSPLPRTSSSANTHNSHDYYYPASPPPSNPSSPTTSSRASQSSTNSSTRVGASPLADIASKFMSTGSSNSTEDDYRQFPLPPPPHVNRSQSHSAASPYHTITATTYHQQQPQVSTSPRLRSQSSPNIHHNINNSNEDAPQLPFNSRTLYQAPPSPLDSPIRDSNISYRTTNSNTSRISDLSSQQAPLSPTSSISGSVKIKLNYNDGIYVVMCSAEDLFYELMDKVERKIRLVANLQPNDILRLKYQDEDGDLITINSDDDVQMAFESRGNLNTINLFVSV</sequence>
<evidence type="ECO:0000259" key="4">
    <source>
        <dbReference type="PROSITE" id="PS50010"/>
    </source>
</evidence>
<dbReference type="Pfam" id="PF15411">
    <property type="entry name" value="PH_10"/>
    <property type="match status" value="1"/>
</dbReference>
<reference evidence="6" key="1">
    <citation type="submission" date="2020-12" db="EMBL/GenBank/DDBJ databases">
        <title>Metabolic potential, ecology and presence of endohyphal bacteria is reflected in genomic diversity of Mucoromycotina.</title>
        <authorList>
            <person name="Muszewska A."/>
            <person name="Okrasinska A."/>
            <person name="Steczkiewicz K."/>
            <person name="Drgas O."/>
            <person name="Orlowska M."/>
            <person name="Perlinska-Lenart U."/>
            <person name="Aleksandrzak-Piekarczyk T."/>
            <person name="Szatraj K."/>
            <person name="Zielenkiewicz U."/>
            <person name="Pilsyk S."/>
            <person name="Malc E."/>
            <person name="Mieczkowski P."/>
            <person name="Kruszewska J.S."/>
            <person name="Biernat P."/>
            <person name="Pawlowska J."/>
        </authorList>
    </citation>
    <scope>NUCLEOTIDE SEQUENCE</scope>
    <source>
        <strain evidence="6">CBS 226.32</strain>
    </source>
</reference>
<dbReference type="Gene3D" id="3.10.20.90">
    <property type="entry name" value="Phosphatidylinositol 3-kinase Catalytic Subunit, Chain A, domain 1"/>
    <property type="match status" value="1"/>
</dbReference>
<proteinExistence type="predicted"/>
<evidence type="ECO:0000313" key="6">
    <source>
        <dbReference type="EMBL" id="KAG2212538.1"/>
    </source>
</evidence>
<dbReference type="InterPro" id="IPR053026">
    <property type="entry name" value="CDC42_GEF"/>
</dbReference>
<dbReference type="Proteomes" id="UP000650833">
    <property type="component" value="Unassembled WGS sequence"/>
</dbReference>
<dbReference type="Pfam" id="PF00621">
    <property type="entry name" value="RhoGEF"/>
    <property type="match status" value="1"/>
</dbReference>
<dbReference type="GO" id="GO:0005737">
    <property type="term" value="C:cytoplasm"/>
    <property type="evidence" value="ECO:0007669"/>
    <property type="project" value="TreeGrafter"/>
</dbReference>
<dbReference type="CDD" id="cd05992">
    <property type="entry name" value="PB1"/>
    <property type="match status" value="1"/>
</dbReference>
<dbReference type="InterPro" id="IPR035899">
    <property type="entry name" value="DBL_dom_sf"/>
</dbReference>
<feature type="domain" description="PH" evidence="3">
    <location>
        <begin position="507"/>
        <end position="631"/>
    </location>
</feature>
<feature type="domain" description="DH" evidence="4">
    <location>
        <begin position="309"/>
        <end position="483"/>
    </location>
</feature>
<feature type="region of interest" description="Disordered" evidence="1">
    <location>
        <begin position="629"/>
        <end position="664"/>
    </location>
</feature>
<dbReference type="Gene3D" id="1.10.418.10">
    <property type="entry name" value="Calponin-like domain"/>
    <property type="match status" value="1"/>
</dbReference>
<protein>
    <submittedName>
        <fullName evidence="6">Uncharacterized protein</fullName>
    </submittedName>
</protein>
<dbReference type="Pfam" id="PF00564">
    <property type="entry name" value="PB1"/>
    <property type="match status" value="1"/>
</dbReference>
<feature type="compositionally biased region" description="Polar residues" evidence="1">
    <location>
        <begin position="874"/>
        <end position="905"/>
    </location>
</feature>
<dbReference type="Gene3D" id="2.30.29.30">
    <property type="entry name" value="Pleckstrin-homology domain (PH domain)/Phosphotyrosine-binding domain (PTB)"/>
    <property type="match status" value="1"/>
</dbReference>
<dbReference type="PANTHER" id="PTHR47339:SF1">
    <property type="entry name" value="CELL DIVISION CONTROL PROTEIN 24"/>
    <property type="match status" value="1"/>
</dbReference>
<feature type="compositionally biased region" description="Low complexity" evidence="1">
    <location>
        <begin position="744"/>
        <end position="762"/>
    </location>
</feature>
<dbReference type="EMBL" id="JAEPRC010000048">
    <property type="protein sequence ID" value="KAG2212538.1"/>
    <property type="molecule type" value="Genomic_DNA"/>
</dbReference>
<feature type="transmembrane region" description="Helical" evidence="2">
    <location>
        <begin position="50"/>
        <end position="68"/>
    </location>
</feature>
<dbReference type="PROSITE" id="PS50010">
    <property type="entry name" value="DH_2"/>
    <property type="match status" value="1"/>
</dbReference>
<dbReference type="SMART" id="SM00233">
    <property type="entry name" value="PH"/>
    <property type="match status" value="1"/>
</dbReference>
<dbReference type="GO" id="GO:0031106">
    <property type="term" value="P:septin ring organization"/>
    <property type="evidence" value="ECO:0007669"/>
    <property type="project" value="TreeGrafter"/>
</dbReference>
<evidence type="ECO:0000259" key="5">
    <source>
        <dbReference type="PROSITE" id="PS51745"/>
    </source>
</evidence>
<dbReference type="AlphaFoldDB" id="A0A8H7RL42"/>
<dbReference type="InterPro" id="IPR000270">
    <property type="entry name" value="PB1_dom"/>
</dbReference>
<dbReference type="PROSITE" id="PS00741">
    <property type="entry name" value="DH_1"/>
    <property type="match status" value="1"/>
</dbReference>
<dbReference type="SUPFAM" id="SSF50729">
    <property type="entry name" value="PH domain-like"/>
    <property type="match status" value="1"/>
</dbReference>